<reference evidence="1" key="1">
    <citation type="submission" date="2023-04" db="EMBL/GenBank/DDBJ databases">
        <title>Ambrosiozyma monospora NBRC 10751.</title>
        <authorList>
            <person name="Ichikawa N."/>
            <person name="Sato H."/>
            <person name="Tonouchi N."/>
        </authorList>
    </citation>
    <scope>NUCLEOTIDE SEQUENCE</scope>
    <source>
        <strain evidence="1">NBRC 10751</strain>
    </source>
</reference>
<organism evidence="1 2">
    <name type="scientific">Ambrosiozyma monospora</name>
    <name type="common">Yeast</name>
    <name type="synonym">Endomycopsis monosporus</name>
    <dbReference type="NCBI Taxonomy" id="43982"/>
    <lineage>
        <taxon>Eukaryota</taxon>
        <taxon>Fungi</taxon>
        <taxon>Dikarya</taxon>
        <taxon>Ascomycota</taxon>
        <taxon>Saccharomycotina</taxon>
        <taxon>Pichiomycetes</taxon>
        <taxon>Pichiales</taxon>
        <taxon>Pichiaceae</taxon>
        <taxon>Ambrosiozyma</taxon>
    </lineage>
</organism>
<evidence type="ECO:0000313" key="2">
    <source>
        <dbReference type="Proteomes" id="UP001165064"/>
    </source>
</evidence>
<name>A0ACB5SRY3_AMBMO</name>
<dbReference type="EMBL" id="BSXS01000130">
    <property type="protein sequence ID" value="GME71006.1"/>
    <property type="molecule type" value="Genomic_DNA"/>
</dbReference>
<keyword evidence="2" id="KW-1185">Reference proteome</keyword>
<gene>
    <name evidence="1" type="ORF">Amon02_000041800</name>
</gene>
<dbReference type="Proteomes" id="UP001165064">
    <property type="component" value="Unassembled WGS sequence"/>
</dbReference>
<proteinExistence type="predicted"/>
<evidence type="ECO:0000313" key="1">
    <source>
        <dbReference type="EMBL" id="GME71006.1"/>
    </source>
</evidence>
<sequence length="426" mass="49397">MLSVLLVITQIKEYEIEIDRQPINYYLTYPLLKHFSHLFQKKFTDTWIFKAPIGKYGLKVSTEANAHSNLKVLYLRSGDFQRQQIRHSLSLSNPYIEALALHSVHEAQLNIHFESMVSLKEVCLIHSELSFEFLNSLPETVNKLTLNNVTVIKSNAHAVSFPNHLRTLIISDPTGNGLCTFEIANPNKLHKLGEVYIVLRDSSLSDIQLGAFIHSFPTSVKRLKLSIVKEYRDAKDAYFPELVLSELHPLDHFSFTYNIMVDGIPTEYDISDLPLCRHVELDGSTFFIGQFSQKLESLTIELGENVDNFREFWKEDISRLRNLYFLKLTSYSEVIDFRGLRIPKKLHTIEFVSIEARIAFIFDNIPRSLQTFYYNDRDTNPLPDELNVSIMKYRGEVDNDRYWQDLELPSLFHAASPFRFVYVAGQ</sequence>
<protein>
    <submittedName>
        <fullName evidence="1">Unnamed protein product</fullName>
    </submittedName>
</protein>
<comment type="caution">
    <text evidence="1">The sequence shown here is derived from an EMBL/GenBank/DDBJ whole genome shotgun (WGS) entry which is preliminary data.</text>
</comment>
<accession>A0ACB5SRY3</accession>